<gene>
    <name evidence="1" type="ORF">V5O48_019352</name>
</gene>
<feature type="non-terminal residue" evidence="1">
    <location>
        <position position="1"/>
    </location>
</feature>
<evidence type="ECO:0000313" key="1">
    <source>
        <dbReference type="EMBL" id="KAL0562729.1"/>
    </source>
</evidence>
<accession>A0ABR3EIM0</accession>
<keyword evidence="2" id="KW-1185">Reference proteome</keyword>
<protein>
    <submittedName>
        <fullName evidence="1">Uncharacterized protein</fullName>
    </submittedName>
</protein>
<name>A0ABR3EIM0_9AGAR</name>
<organism evidence="1 2">
    <name type="scientific">Marasmius crinis-equi</name>
    <dbReference type="NCBI Taxonomy" id="585013"/>
    <lineage>
        <taxon>Eukaryota</taxon>
        <taxon>Fungi</taxon>
        <taxon>Dikarya</taxon>
        <taxon>Basidiomycota</taxon>
        <taxon>Agaricomycotina</taxon>
        <taxon>Agaricomycetes</taxon>
        <taxon>Agaricomycetidae</taxon>
        <taxon>Agaricales</taxon>
        <taxon>Marasmiineae</taxon>
        <taxon>Marasmiaceae</taxon>
        <taxon>Marasmius</taxon>
    </lineage>
</organism>
<evidence type="ECO:0000313" key="2">
    <source>
        <dbReference type="Proteomes" id="UP001465976"/>
    </source>
</evidence>
<sequence>PINDELDTILGHILEIFPAFGRRMILGHLKHLGHHVPRERVRESYERVTGAPHISPTGQLTDVVIEWVGQTACGTTMVNT</sequence>
<feature type="non-terminal residue" evidence="1">
    <location>
        <position position="80"/>
    </location>
</feature>
<reference evidence="1 2" key="1">
    <citation type="submission" date="2024-02" db="EMBL/GenBank/DDBJ databases">
        <title>A draft genome for the cacao thread blight pathogen Marasmius crinis-equi.</title>
        <authorList>
            <person name="Cohen S.P."/>
            <person name="Baruah I.K."/>
            <person name="Amoako-Attah I."/>
            <person name="Bukari Y."/>
            <person name="Meinhardt L.W."/>
            <person name="Bailey B.A."/>
        </authorList>
    </citation>
    <scope>NUCLEOTIDE SEQUENCE [LARGE SCALE GENOMIC DNA]</scope>
    <source>
        <strain evidence="1 2">GH-76</strain>
    </source>
</reference>
<comment type="caution">
    <text evidence="1">The sequence shown here is derived from an EMBL/GenBank/DDBJ whole genome shotgun (WGS) entry which is preliminary data.</text>
</comment>
<dbReference type="EMBL" id="JBAHYK010004652">
    <property type="protein sequence ID" value="KAL0562729.1"/>
    <property type="molecule type" value="Genomic_DNA"/>
</dbReference>
<dbReference type="Proteomes" id="UP001465976">
    <property type="component" value="Unassembled WGS sequence"/>
</dbReference>
<proteinExistence type="predicted"/>